<dbReference type="PROSITE" id="PS00198">
    <property type="entry name" value="4FE4S_FER_1"/>
    <property type="match status" value="1"/>
</dbReference>
<dbReference type="PROSITE" id="PS51379">
    <property type="entry name" value="4FE4S_FER_2"/>
    <property type="match status" value="4"/>
</dbReference>
<dbReference type="Gene3D" id="3.30.70.20">
    <property type="match status" value="2"/>
</dbReference>
<keyword evidence="3" id="KW-0479">Metal-binding</keyword>
<dbReference type="Pfam" id="PF12800">
    <property type="entry name" value="Fer4_4"/>
    <property type="match status" value="1"/>
</dbReference>
<feature type="domain" description="4Fe-4S ferredoxin-type" evidence="7">
    <location>
        <begin position="102"/>
        <end position="131"/>
    </location>
</feature>
<feature type="domain" description="4Fe-4S ferredoxin-type" evidence="7">
    <location>
        <begin position="132"/>
        <end position="161"/>
    </location>
</feature>
<keyword evidence="2" id="KW-0004">4Fe-4S</keyword>
<dbReference type="OrthoDB" id="9789030at2"/>
<dbReference type="PANTHER" id="PTHR42859:SF10">
    <property type="entry name" value="DIMETHYLSULFOXIDE REDUCTASE CHAIN B"/>
    <property type="match status" value="1"/>
</dbReference>
<evidence type="ECO:0000256" key="2">
    <source>
        <dbReference type="ARBA" id="ARBA00022485"/>
    </source>
</evidence>
<evidence type="ECO:0000256" key="4">
    <source>
        <dbReference type="ARBA" id="ARBA00022982"/>
    </source>
</evidence>
<organism evidence="8 9">
    <name type="scientific">Desulfamplus magnetovallimortis</name>
    <dbReference type="NCBI Taxonomy" id="1246637"/>
    <lineage>
        <taxon>Bacteria</taxon>
        <taxon>Pseudomonadati</taxon>
        <taxon>Thermodesulfobacteriota</taxon>
        <taxon>Desulfobacteria</taxon>
        <taxon>Desulfobacterales</taxon>
        <taxon>Desulfobacteraceae</taxon>
        <taxon>Desulfamplus</taxon>
    </lineage>
</organism>
<dbReference type="GO" id="GO:0051539">
    <property type="term" value="F:4 iron, 4 sulfur cluster binding"/>
    <property type="evidence" value="ECO:0007669"/>
    <property type="project" value="UniProtKB-KW"/>
</dbReference>
<dbReference type="EMBL" id="FWEV01000317">
    <property type="protein sequence ID" value="SLM32439.1"/>
    <property type="molecule type" value="Genomic_DNA"/>
</dbReference>
<dbReference type="CDD" id="cd10550">
    <property type="entry name" value="DMSOR_beta_like"/>
    <property type="match status" value="1"/>
</dbReference>
<keyword evidence="6" id="KW-0411">Iron-sulfur</keyword>
<dbReference type="RefSeq" id="WP_080802213.1">
    <property type="nucleotide sequence ID" value="NZ_LT828543.1"/>
</dbReference>
<evidence type="ECO:0000313" key="8">
    <source>
        <dbReference type="EMBL" id="SLM32439.1"/>
    </source>
</evidence>
<evidence type="ECO:0000256" key="5">
    <source>
        <dbReference type="ARBA" id="ARBA00023004"/>
    </source>
</evidence>
<gene>
    <name evidence="8" type="ORF">MTBBW1_720016</name>
</gene>
<dbReference type="InterPro" id="IPR017900">
    <property type="entry name" value="4Fe4S_Fe_S_CS"/>
</dbReference>
<dbReference type="SUPFAM" id="SSF54862">
    <property type="entry name" value="4Fe-4S ferredoxins"/>
    <property type="match status" value="1"/>
</dbReference>
<keyword evidence="5" id="KW-0408">Iron</keyword>
<keyword evidence="1" id="KW-0813">Transport</keyword>
<keyword evidence="9" id="KW-1185">Reference proteome</keyword>
<proteinExistence type="predicted"/>
<evidence type="ECO:0000259" key="7">
    <source>
        <dbReference type="PROSITE" id="PS51379"/>
    </source>
</evidence>
<protein>
    <submittedName>
        <fullName evidence="8">4Fe-4S ferredoxin iron-sulfur binding domain protein</fullName>
    </submittedName>
</protein>
<evidence type="ECO:0000313" key="9">
    <source>
        <dbReference type="Proteomes" id="UP000191931"/>
    </source>
</evidence>
<name>A0A1W1HIY1_9BACT</name>
<dbReference type="PANTHER" id="PTHR42859">
    <property type="entry name" value="OXIDOREDUCTASE"/>
    <property type="match status" value="1"/>
</dbReference>
<dbReference type="Proteomes" id="UP000191931">
    <property type="component" value="Unassembled WGS sequence"/>
</dbReference>
<sequence>MSTFIKTNFDLCTGCGICQLACSMAIVDADAWDVEHENKSKVPDSDFCTTCFTHGYNPRLARLKIINKRENLYHKPVVCNHCENAYCMNVCPAKAYERDKNGYVLINAKKCVRCGICVEYCPENLIYIDPITKKAVKCDMCNGDPTCVKACPTGAIELAVRVNKNKDDDSGEHV</sequence>
<dbReference type="AlphaFoldDB" id="A0A1W1HIY1"/>
<dbReference type="GO" id="GO:0046872">
    <property type="term" value="F:metal ion binding"/>
    <property type="evidence" value="ECO:0007669"/>
    <property type="project" value="UniProtKB-KW"/>
</dbReference>
<dbReference type="InterPro" id="IPR050294">
    <property type="entry name" value="RnfB_subfamily"/>
</dbReference>
<keyword evidence="4" id="KW-0249">Electron transport</keyword>
<evidence type="ECO:0000256" key="1">
    <source>
        <dbReference type="ARBA" id="ARBA00022448"/>
    </source>
</evidence>
<dbReference type="Pfam" id="PF13247">
    <property type="entry name" value="Fer4_11"/>
    <property type="match status" value="1"/>
</dbReference>
<dbReference type="InterPro" id="IPR017896">
    <property type="entry name" value="4Fe4S_Fe-S-bd"/>
</dbReference>
<dbReference type="STRING" id="1246637.MTBBW1_720016"/>
<evidence type="ECO:0000256" key="6">
    <source>
        <dbReference type="ARBA" id="ARBA00023014"/>
    </source>
</evidence>
<reference evidence="8 9" key="1">
    <citation type="submission" date="2017-03" db="EMBL/GenBank/DDBJ databases">
        <authorList>
            <person name="Afonso C.L."/>
            <person name="Miller P.J."/>
            <person name="Scott M.A."/>
            <person name="Spackman E."/>
            <person name="Goraichik I."/>
            <person name="Dimitrov K.M."/>
            <person name="Suarez D.L."/>
            <person name="Swayne D.E."/>
        </authorList>
    </citation>
    <scope>NUCLEOTIDE SEQUENCE [LARGE SCALE GENOMIC DNA]</scope>
    <source>
        <strain evidence="8">PRJEB14757</strain>
    </source>
</reference>
<feature type="domain" description="4Fe-4S ferredoxin-type" evidence="7">
    <location>
        <begin position="70"/>
        <end position="101"/>
    </location>
</feature>
<feature type="domain" description="4Fe-4S ferredoxin-type" evidence="7">
    <location>
        <begin position="3"/>
        <end position="32"/>
    </location>
</feature>
<evidence type="ECO:0000256" key="3">
    <source>
        <dbReference type="ARBA" id="ARBA00022723"/>
    </source>
</evidence>
<accession>A0A1W1HIY1</accession>